<proteinExistence type="predicted"/>
<dbReference type="Proteomes" id="UP000036834">
    <property type="component" value="Unassembled WGS sequence"/>
</dbReference>
<feature type="domain" description="YcdB/YcdC repeated" evidence="1">
    <location>
        <begin position="296"/>
        <end position="432"/>
    </location>
</feature>
<reference evidence="3" key="2">
    <citation type="submission" date="2015-07" db="EMBL/GenBank/DDBJ databases">
        <title>MeaNS - Measles Nucleotide Surveillance Program.</title>
        <authorList>
            <person name="Tran T."/>
            <person name="Druce J."/>
        </authorList>
    </citation>
    <scope>NUCLEOTIDE SEQUENCE</scope>
    <source>
        <strain evidence="3">DSM 9887</strain>
    </source>
</reference>
<dbReference type="AlphaFoldDB" id="A0A0K9YU25"/>
<dbReference type="InterPro" id="IPR032599">
    <property type="entry name" value="YcdB/YcdC_rep_domain"/>
</dbReference>
<dbReference type="EMBL" id="BJON01000026">
    <property type="protein sequence ID" value="GED72198.1"/>
    <property type="molecule type" value="Genomic_DNA"/>
</dbReference>
<reference evidence="4" key="1">
    <citation type="submission" date="2015-07" db="EMBL/GenBank/DDBJ databases">
        <title>Genome sequencing project for genomic taxonomy and phylogenomics of Bacillus-like bacteria.</title>
        <authorList>
            <person name="Liu B."/>
            <person name="Wang J."/>
            <person name="Zhu Y."/>
            <person name="Liu G."/>
            <person name="Chen Q."/>
            <person name="Chen Z."/>
            <person name="Lan J."/>
            <person name="Che J."/>
            <person name="Ge C."/>
            <person name="Shi H."/>
            <person name="Pan Z."/>
            <person name="Liu X."/>
        </authorList>
    </citation>
    <scope>NUCLEOTIDE SEQUENCE [LARGE SCALE GENOMIC DNA]</scope>
    <source>
        <strain evidence="4">DSM 9887</strain>
    </source>
</reference>
<name>A0A0K9YU25_9BACL</name>
<dbReference type="PATRIC" id="fig|54915.3.peg.877"/>
<organism evidence="3 4">
    <name type="scientific">Brevibacillus reuszeri</name>
    <dbReference type="NCBI Taxonomy" id="54915"/>
    <lineage>
        <taxon>Bacteria</taxon>
        <taxon>Bacillati</taxon>
        <taxon>Bacillota</taxon>
        <taxon>Bacilli</taxon>
        <taxon>Bacillales</taxon>
        <taxon>Paenibacillaceae</taxon>
        <taxon>Brevibacillus</taxon>
    </lineage>
</organism>
<evidence type="ECO:0000313" key="3">
    <source>
        <dbReference type="EMBL" id="KNB72203.1"/>
    </source>
</evidence>
<evidence type="ECO:0000313" key="4">
    <source>
        <dbReference type="Proteomes" id="UP000036834"/>
    </source>
</evidence>
<keyword evidence="5" id="KW-1185">Reference proteome</keyword>
<sequence length="515" mass="57872">MLTRSKAATLLLVTGVLTGPVVCSLPEAVFALEGNSGKDTVELPLKVIETLEELQEDYLPAISDLHVDYFGNRSDSYIINLSDRKSVSKAGTSLNLVIDSGHNISSLTYIDPYRDSTKKPDKKKGYIKAADFLHKNMWEDYVAASQPMLVSNRGSARENLVVVPLYPRLHQVPVMKEVGQVMVDADGQIVFYDKQQEKLPLEAEVANPRQAIALDKAKEAFARELTMELVYDTKSDKLVYVPKSMSIIDAQTGEVIPSITVQESKIVDIKGSADGWRWGDQKKMEELLANEFQIAIPTVNYKHVNENNKERGADLYQWVNPIYQSATLIVDRQSRELIELKVEGSKRDGIDKKWSEAEAEKHAIAFVQKYLLSTEKSFVIKKSRLVDNLPGWVDQNRVNPVSSYQFYPHVNGITTKEPMFTIEVDAKKGSVVLARVAKLSNLPTTLATDKLIDMDTAKRSFLGQATVDLSYWYPQADTQTAKLPQLVYMPSLETSSIQINAATGEKEEFWLEWKE</sequence>
<evidence type="ECO:0000259" key="1">
    <source>
        <dbReference type="Pfam" id="PF16244"/>
    </source>
</evidence>
<gene>
    <name evidence="3" type="ORF">ADS79_09800</name>
    <name evidence="2" type="ORF">BRE01_59000</name>
</gene>
<evidence type="ECO:0000313" key="5">
    <source>
        <dbReference type="Proteomes" id="UP000319578"/>
    </source>
</evidence>
<accession>A0A0K9YU25</accession>
<dbReference type="RefSeq" id="WP_049738250.1">
    <property type="nucleotide sequence ID" value="NZ_BJON01000026.1"/>
</dbReference>
<evidence type="ECO:0000313" key="2">
    <source>
        <dbReference type="EMBL" id="GED72198.1"/>
    </source>
</evidence>
<reference evidence="2 5" key="3">
    <citation type="submission" date="2019-06" db="EMBL/GenBank/DDBJ databases">
        <title>Whole genome shotgun sequence of Brevibacillus reuszeri NBRC 15719.</title>
        <authorList>
            <person name="Hosoyama A."/>
            <person name="Uohara A."/>
            <person name="Ohji S."/>
            <person name="Ichikawa N."/>
        </authorList>
    </citation>
    <scope>NUCLEOTIDE SEQUENCE [LARGE SCALE GENOMIC DNA]</scope>
    <source>
        <strain evidence="2 5">NBRC 15719</strain>
    </source>
</reference>
<dbReference type="OrthoDB" id="2476300at2"/>
<dbReference type="EMBL" id="LGIQ01000007">
    <property type="protein sequence ID" value="KNB72203.1"/>
    <property type="molecule type" value="Genomic_DNA"/>
</dbReference>
<protein>
    <recommendedName>
        <fullName evidence="1">YcdB/YcdC repeated domain-containing protein</fullName>
    </recommendedName>
</protein>
<dbReference type="STRING" id="54915.ADS79_09800"/>
<dbReference type="Proteomes" id="UP000319578">
    <property type="component" value="Unassembled WGS sequence"/>
</dbReference>
<comment type="caution">
    <text evidence="3">The sequence shown here is derived from an EMBL/GenBank/DDBJ whole genome shotgun (WGS) entry which is preliminary data.</text>
</comment>
<dbReference type="Pfam" id="PF16244">
    <property type="entry name" value="DUF4901"/>
    <property type="match status" value="1"/>
</dbReference>